<dbReference type="Pfam" id="PF18405">
    <property type="entry name" value="SLC25_like"/>
    <property type="match status" value="1"/>
</dbReference>
<proteinExistence type="predicted"/>
<dbReference type="AlphaFoldDB" id="A0A378JC06"/>
<dbReference type="EMBL" id="UGOA01000001">
    <property type="protein sequence ID" value="STX44866.1"/>
    <property type="molecule type" value="Genomic_DNA"/>
</dbReference>
<reference evidence="1 2" key="1">
    <citation type="submission" date="2018-06" db="EMBL/GenBank/DDBJ databases">
        <authorList>
            <consortium name="Pathogen Informatics"/>
            <person name="Doyle S."/>
        </authorList>
    </citation>
    <scope>NUCLEOTIDE SEQUENCE [LARGE SCALE GENOMIC DNA]</scope>
    <source>
        <strain evidence="1 2">NCTC13292</strain>
    </source>
</reference>
<evidence type="ECO:0000313" key="2">
    <source>
        <dbReference type="Proteomes" id="UP000254677"/>
    </source>
</evidence>
<dbReference type="Proteomes" id="UP000254677">
    <property type="component" value="Unassembled WGS sequence"/>
</dbReference>
<sequence length="324" mass="35407">MPQKNNSPTQTPTGFYWSKDSYFLKGADLIFKTSVTSLTTSLITAPITLLLSNKQLSTTIKPTPLAFAKSSWQIFQSQAIANQKRGAVSVTSKHINKETGPDGVTTEQAEEAKAEQRGKESYYSFLTSLTFSQADTALGSVFNNRAKILSGGVVKPVKLTGYNIRQLFLMGYPVKSLSNFMSFTALLTLSDSITNQLPIENSAVANFVGGGLAGAVSSLLTHPLNASYDRIILGTRMDSEAKLIRVSSFSFFKEKMNYAKTIGLGDIAQNFWLITRNELPVRMLSTITIFSIIQGFNYLMGDRPVSHFLPADPNNEPGGSQLVK</sequence>
<accession>A0A378JC06</accession>
<gene>
    <name evidence="1" type="ORF">NCTC13292_02960</name>
</gene>
<keyword evidence="2" id="KW-1185">Reference proteome</keyword>
<dbReference type="RefSeq" id="WP_115222466.1">
    <property type="nucleotide sequence ID" value="NZ_CAXYJE010000001.1"/>
</dbReference>
<organism evidence="1 2">
    <name type="scientific">Legionella donaldsonii</name>
    <dbReference type="NCBI Taxonomy" id="45060"/>
    <lineage>
        <taxon>Bacteria</taxon>
        <taxon>Pseudomonadati</taxon>
        <taxon>Pseudomonadota</taxon>
        <taxon>Gammaproteobacteria</taxon>
        <taxon>Legionellales</taxon>
        <taxon>Legionellaceae</taxon>
        <taxon>Legionella</taxon>
    </lineage>
</organism>
<evidence type="ECO:0000313" key="1">
    <source>
        <dbReference type="EMBL" id="STX44866.1"/>
    </source>
</evidence>
<dbReference type="InterPro" id="IPR041000">
    <property type="entry name" value="Serine_protease"/>
</dbReference>
<protein>
    <submittedName>
        <fullName evidence="1">Periplasmic ligand-binding sensor domain protein</fullName>
    </submittedName>
</protein>
<name>A0A378JC06_9GAMM</name>
<dbReference type="OrthoDB" id="5633477at2"/>